<keyword evidence="6" id="KW-0663">Pyridoxal phosphate</keyword>
<evidence type="ECO:0000256" key="6">
    <source>
        <dbReference type="ARBA" id="ARBA00022898"/>
    </source>
</evidence>
<organism evidence="10">
    <name type="scientific">Streptomyces sp. NBC_00008</name>
    <dbReference type="NCBI Taxonomy" id="2903610"/>
    <lineage>
        <taxon>Bacteria</taxon>
        <taxon>Bacillati</taxon>
        <taxon>Actinomycetota</taxon>
        <taxon>Actinomycetes</taxon>
        <taxon>Kitasatosporales</taxon>
        <taxon>Streptomycetaceae</taxon>
        <taxon>Streptomyces</taxon>
    </lineage>
</organism>
<dbReference type="InterPro" id="IPR001926">
    <property type="entry name" value="TrpB-like_PALP"/>
</dbReference>
<gene>
    <name evidence="10" type="ORF">OG398_38495</name>
</gene>
<comment type="cofactor">
    <cofactor evidence="1">
        <name>pyridoxal 5'-phosphate</name>
        <dbReference type="ChEBI" id="CHEBI:597326"/>
    </cofactor>
</comment>
<dbReference type="InterPro" id="IPR050214">
    <property type="entry name" value="Cys_Synth/Cystath_Beta-Synth"/>
</dbReference>
<evidence type="ECO:0000256" key="8">
    <source>
        <dbReference type="ARBA" id="ARBA00047931"/>
    </source>
</evidence>
<dbReference type="FunFam" id="3.40.50.1100:FF:000006">
    <property type="entry name" value="Cysteine synthase"/>
    <property type="match status" value="1"/>
</dbReference>
<dbReference type="AlphaFoldDB" id="A0AAU2W2G9"/>
<dbReference type="Gene3D" id="3.40.50.1100">
    <property type="match status" value="2"/>
</dbReference>
<evidence type="ECO:0000313" key="10">
    <source>
        <dbReference type="EMBL" id="WTW74175.1"/>
    </source>
</evidence>
<comment type="catalytic activity">
    <reaction evidence="8">
        <text>O-acetyl-L-serine + hydrogen sulfide = L-cysteine + acetate</text>
        <dbReference type="Rhea" id="RHEA:14829"/>
        <dbReference type="ChEBI" id="CHEBI:29919"/>
        <dbReference type="ChEBI" id="CHEBI:30089"/>
        <dbReference type="ChEBI" id="CHEBI:35235"/>
        <dbReference type="ChEBI" id="CHEBI:58340"/>
        <dbReference type="EC" id="2.5.1.47"/>
    </reaction>
</comment>
<dbReference type="SUPFAM" id="SSF53686">
    <property type="entry name" value="Tryptophan synthase beta subunit-like PLP-dependent enzymes"/>
    <property type="match status" value="1"/>
</dbReference>
<accession>A0AAU2W2G9</accession>
<dbReference type="CDD" id="cd01561">
    <property type="entry name" value="CBS_like"/>
    <property type="match status" value="1"/>
</dbReference>
<name>A0AAU2W2G9_9ACTN</name>
<evidence type="ECO:0000256" key="2">
    <source>
        <dbReference type="ARBA" id="ARBA00007103"/>
    </source>
</evidence>
<keyword evidence="7" id="KW-0198">Cysteine biosynthesis</keyword>
<evidence type="ECO:0000256" key="4">
    <source>
        <dbReference type="ARBA" id="ARBA00022605"/>
    </source>
</evidence>
<evidence type="ECO:0000256" key="1">
    <source>
        <dbReference type="ARBA" id="ARBA00001933"/>
    </source>
</evidence>
<keyword evidence="4" id="KW-0028">Amino-acid biosynthesis</keyword>
<evidence type="ECO:0000256" key="5">
    <source>
        <dbReference type="ARBA" id="ARBA00022679"/>
    </source>
</evidence>
<dbReference type="PANTHER" id="PTHR10314">
    <property type="entry name" value="CYSTATHIONINE BETA-SYNTHASE"/>
    <property type="match status" value="1"/>
</dbReference>
<feature type="domain" description="Tryptophan synthase beta chain-like PALP" evidence="9">
    <location>
        <begin position="12"/>
        <end position="297"/>
    </location>
</feature>
<proteinExistence type="inferred from homology"/>
<comment type="similarity">
    <text evidence="2">Belongs to the cysteine synthase/cystathionine beta-synthase family.</text>
</comment>
<sequence>MSPEGRIYRSIEELVGGTPLLQYRLPGVPEDVRTLAKLEMLNPLASVKDRAVLHMFRAARESGQLSPGGTVIECSSGSTGISLAALSRLYGHRCIIVLPDNATVERQLILRKLGAEIESVPHGDGLLAAWAFAERLQKSLPGSWLPHQDTNPANVLAHYETTGPELWRDTVGEVDVLVCGVGTGGTLTGIARFLKERRAVHVVAVEPARSAVLSGGEAGPHGIPGIGAGYVSQITDLGLIDEVIAVSDDDAAAAVGEITRATGLMAGISSGAAAHAARAVARRPQWSGATVVAVFPDSGERYLSVGTAL</sequence>
<dbReference type="EMBL" id="CP108314">
    <property type="protein sequence ID" value="WTW74175.1"/>
    <property type="molecule type" value="Genomic_DNA"/>
</dbReference>
<dbReference type="Pfam" id="PF00291">
    <property type="entry name" value="PALP"/>
    <property type="match status" value="1"/>
</dbReference>
<dbReference type="EC" id="2.5.1.47" evidence="3"/>
<protein>
    <recommendedName>
        <fullName evidence="3">cysteine synthase</fullName>
        <ecNumber evidence="3">2.5.1.47</ecNumber>
    </recommendedName>
</protein>
<evidence type="ECO:0000259" key="9">
    <source>
        <dbReference type="Pfam" id="PF00291"/>
    </source>
</evidence>
<evidence type="ECO:0000256" key="7">
    <source>
        <dbReference type="ARBA" id="ARBA00023192"/>
    </source>
</evidence>
<dbReference type="InterPro" id="IPR036052">
    <property type="entry name" value="TrpB-like_PALP_sf"/>
</dbReference>
<reference evidence="10" key="1">
    <citation type="submission" date="2022-10" db="EMBL/GenBank/DDBJ databases">
        <title>The complete genomes of actinobacterial strains from the NBC collection.</title>
        <authorList>
            <person name="Joergensen T.S."/>
            <person name="Alvarez Arevalo M."/>
            <person name="Sterndorff E.B."/>
            <person name="Faurdal D."/>
            <person name="Vuksanovic O."/>
            <person name="Mourched A.-S."/>
            <person name="Charusanti P."/>
            <person name="Shaw S."/>
            <person name="Blin K."/>
            <person name="Weber T."/>
        </authorList>
    </citation>
    <scope>NUCLEOTIDE SEQUENCE</scope>
    <source>
        <strain evidence="10">NBC_00008</strain>
    </source>
</reference>
<evidence type="ECO:0000256" key="3">
    <source>
        <dbReference type="ARBA" id="ARBA00012681"/>
    </source>
</evidence>
<keyword evidence="5" id="KW-0808">Transferase</keyword>
<dbReference type="GO" id="GO:0004124">
    <property type="term" value="F:cysteine synthase activity"/>
    <property type="evidence" value="ECO:0007669"/>
    <property type="project" value="UniProtKB-EC"/>
</dbReference>